<evidence type="ECO:0000313" key="1">
    <source>
        <dbReference type="EMBL" id="CAH2244529.1"/>
    </source>
</evidence>
<organism evidence="1 2">
    <name type="scientific">Pararge aegeria aegeria</name>
    <dbReference type="NCBI Taxonomy" id="348720"/>
    <lineage>
        <taxon>Eukaryota</taxon>
        <taxon>Metazoa</taxon>
        <taxon>Ecdysozoa</taxon>
        <taxon>Arthropoda</taxon>
        <taxon>Hexapoda</taxon>
        <taxon>Insecta</taxon>
        <taxon>Pterygota</taxon>
        <taxon>Neoptera</taxon>
        <taxon>Endopterygota</taxon>
        <taxon>Lepidoptera</taxon>
        <taxon>Glossata</taxon>
        <taxon>Ditrysia</taxon>
        <taxon>Papilionoidea</taxon>
        <taxon>Nymphalidae</taxon>
        <taxon>Satyrinae</taxon>
        <taxon>Satyrini</taxon>
        <taxon>Parargina</taxon>
        <taxon>Pararge</taxon>
    </lineage>
</organism>
<protein>
    <submittedName>
        <fullName evidence="1">Jg7679 protein</fullName>
    </submittedName>
</protein>
<sequence>MRCHLIKSQIVLPGIIHWLREQRITRKGRVGPSVKTFGRARGGQMIALMSERIEPTPPTPDEVFSQSLNVGRINL</sequence>
<reference evidence="1" key="1">
    <citation type="submission" date="2022-03" db="EMBL/GenBank/DDBJ databases">
        <authorList>
            <person name="Lindestad O."/>
        </authorList>
    </citation>
    <scope>NUCLEOTIDE SEQUENCE</scope>
</reference>
<comment type="caution">
    <text evidence="1">The sequence shown here is derived from an EMBL/GenBank/DDBJ whole genome shotgun (WGS) entry which is preliminary data.</text>
</comment>
<proteinExistence type="predicted"/>
<accession>A0A8S4S3R4</accession>
<dbReference type="AlphaFoldDB" id="A0A8S4S3R4"/>
<dbReference type="EMBL" id="CAKXAJ010025832">
    <property type="protein sequence ID" value="CAH2244529.1"/>
    <property type="molecule type" value="Genomic_DNA"/>
</dbReference>
<name>A0A8S4S3R4_9NEOP</name>
<keyword evidence="2" id="KW-1185">Reference proteome</keyword>
<evidence type="ECO:0000313" key="2">
    <source>
        <dbReference type="Proteomes" id="UP000838756"/>
    </source>
</evidence>
<dbReference type="Proteomes" id="UP000838756">
    <property type="component" value="Unassembled WGS sequence"/>
</dbReference>
<gene>
    <name evidence="1" type="primary">jg7679</name>
    <name evidence="1" type="ORF">PAEG_LOCUS20465</name>
</gene>